<dbReference type="InterPro" id="IPR006158">
    <property type="entry name" value="Cobalamin-bd"/>
</dbReference>
<dbReference type="Gene3D" id="1.10.1240.10">
    <property type="entry name" value="Methionine synthase domain"/>
    <property type="match status" value="1"/>
</dbReference>
<evidence type="ECO:0000313" key="3">
    <source>
        <dbReference type="Proteomes" id="UP000308530"/>
    </source>
</evidence>
<feature type="domain" description="B12-binding" evidence="1">
    <location>
        <begin position="176"/>
        <end position="306"/>
    </location>
</feature>
<evidence type="ECO:0000313" key="2">
    <source>
        <dbReference type="EMBL" id="QLF69246.1"/>
    </source>
</evidence>
<dbReference type="InterPro" id="IPR036594">
    <property type="entry name" value="Meth_synthase_dom"/>
</dbReference>
<evidence type="ECO:0000259" key="1">
    <source>
        <dbReference type="PROSITE" id="PS51332"/>
    </source>
</evidence>
<sequence length="306" mass="32830">MLLQDLFDRRYSPAIASAFQPIDCFSGQEVLDQPDFAFDDLVVRLLIRGLAELGRTQEPLANLAPRDIACRLHEVRTELRLADPDIIRILKLAEHSRGSALTRALGMLATSKSTAALSLDIALPLSQAIGEGWAAGRISVAGEHLVSATLRHLLGERLLRGGVASALQERDMQEPPPRLLFAAPYGEMHEIGLLAVAAVAADLGFDVVYAGPNLPALEVARLVAMEDFSAVCLAAAGPANERVETQLYQVRNLIPARVTLFAGGSGYAGIDTADMTNTRAQLSIPHFLAELEAISILTHGSQTNEP</sequence>
<keyword evidence="3" id="KW-1185">Reference proteome</keyword>
<reference evidence="2 3" key="1">
    <citation type="submission" date="2020-06" db="EMBL/GenBank/DDBJ databases">
        <title>Genome sequence of Rhizobium sp strain ADMK78.</title>
        <authorList>
            <person name="Rahi P."/>
        </authorList>
    </citation>
    <scope>NUCLEOTIDE SEQUENCE [LARGE SCALE GENOMIC DNA]</scope>
    <source>
        <strain evidence="2 3">ADMK78</strain>
    </source>
</reference>
<protein>
    <recommendedName>
        <fullName evidence="1">B12-binding domain-containing protein</fullName>
    </recommendedName>
</protein>
<gene>
    <name evidence="2" type="ORF">FE840_006650</name>
</gene>
<organism evidence="2 3">
    <name type="scientific">Peteryoungia desertarenae</name>
    <dbReference type="NCBI Taxonomy" id="1813451"/>
    <lineage>
        <taxon>Bacteria</taxon>
        <taxon>Pseudomonadati</taxon>
        <taxon>Pseudomonadota</taxon>
        <taxon>Alphaproteobacteria</taxon>
        <taxon>Hyphomicrobiales</taxon>
        <taxon>Rhizobiaceae</taxon>
        <taxon>Peteryoungia</taxon>
    </lineage>
</organism>
<dbReference type="RefSeq" id="WP_138285620.1">
    <property type="nucleotide sequence ID" value="NZ_CP058350.1"/>
</dbReference>
<dbReference type="EMBL" id="CP058350">
    <property type="protein sequence ID" value="QLF69246.1"/>
    <property type="molecule type" value="Genomic_DNA"/>
</dbReference>
<name>A0ABX6QKZ9_9HYPH</name>
<accession>A0ABX6QKZ9</accession>
<dbReference type="CDD" id="cd02065">
    <property type="entry name" value="B12-binding_like"/>
    <property type="match status" value="1"/>
</dbReference>
<dbReference type="PROSITE" id="PS51332">
    <property type="entry name" value="B12_BINDING"/>
    <property type="match status" value="1"/>
</dbReference>
<proteinExistence type="predicted"/>
<dbReference type="Proteomes" id="UP000308530">
    <property type="component" value="Chromosome"/>
</dbReference>
<dbReference type="Gene3D" id="3.40.50.280">
    <property type="entry name" value="Cobalamin-binding domain"/>
    <property type="match status" value="1"/>
</dbReference>
<dbReference type="SUPFAM" id="SSF52242">
    <property type="entry name" value="Cobalamin (vitamin B12)-binding domain"/>
    <property type="match status" value="1"/>
</dbReference>
<dbReference type="InterPro" id="IPR036724">
    <property type="entry name" value="Cobalamin-bd_sf"/>
</dbReference>